<dbReference type="Pfam" id="PF00588">
    <property type="entry name" value="SpoU_methylase"/>
    <property type="match status" value="1"/>
</dbReference>
<dbReference type="InterPro" id="IPR029026">
    <property type="entry name" value="tRNA_m1G_MTases_N"/>
</dbReference>
<comment type="caution">
    <text evidence="5">The sequence shown here is derived from an EMBL/GenBank/DDBJ whole genome shotgun (WGS) entry which is preliminary data.</text>
</comment>
<evidence type="ECO:0000313" key="6">
    <source>
        <dbReference type="Proteomes" id="UP001298681"/>
    </source>
</evidence>
<comment type="similarity">
    <text evidence="1">Belongs to the class IV-like SAM-binding methyltransferase superfamily. RNA methyltransferase TrmH family.</text>
</comment>
<dbReference type="SUPFAM" id="SSF55315">
    <property type="entry name" value="L30e-like"/>
    <property type="match status" value="1"/>
</dbReference>
<dbReference type="RefSeq" id="WP_237966602.1">
    <property type="nucleotide sequence ID" value="NZ_JAKNHQ010000005.1"/>
</dbReference>
<dbReference type="Gene3D" id="3.40.1280.10">
    <property type="match status" value="1"/>
</dbReference>
<dbReference type="GO" id="GO:0032259">
    <property type="term" value="P:methylation"/>
    <property type="evidence" value="ECO:0007669"/>
    <property type="project" value="UniProtKB-KW"/>
</dbReference>
<dbReference type="InterPro" id="IPR051259">
    <property type="entry name" value="rRNA_Methyltransferase"/>
</dbReference>
<organism evidence="5 6">
    <name type="scientific">Anaeromassilibacillus senegalensis</name>
    <dbReference type="NCBI Taxonomy" id="1673717"/>
    <lineage>
        <taxon>Bacteria</taxon>
        <taxon>Bacillati</taxon>
        <taxon>Bacillota</taxon>
        <taxon>Clostridia</taxon>
        <taxon>Eubacteriales</taxon>
        <taxon>Acutalibacteraceae</taxon>
        <taxon>Anaeromassilibacillus</taxon>
    </lineage>
</organism>
<dbReference type="InterPro" id="IPR029028">
    <property type="entry name" value="Alpha/beta_knot_MTases"/>
</dbReference>
<accession>A0ABS9MIS9</accession>
<proteinExistence type="inferred from homology"/>
<dbReference type="Pfam" id="PF22435">
    <property type="entry name" value="MRM3-like_sub_bind"/>
    <property type="match status" value="1"/>
</dbReference>
<gene>
    <name evidence="5" type="ORF">L0P57_05320</name>
</gene>
<dbReference type="InterPro" id="IPR053888">
    <property type="entry name" value="MRM3-like_sub_bind"/>
</dbReference>
<evidence type="ECO:0000259" key="4">
    <source>
        <dbReference type="SMART" id="SM00967"/>
    </source>
</evidence>
<keyword evidence="6" id="KW-1185">Reference proteome</keyword>
<feature type="domain" description="RNA 2-O ribose methyltransferase substrate binding" evidence="4">
    <location>
        <begin position="33"/>
        <end position="107"/>
    </location>
</feature>
<dbReference type="Proteomes" id="UP001298681">
    <property type="component" value="Unassembled WGS sequence"/>
</dbReference>
<protein>
    <submittedName>
        <fullName evidence="5">RNA methyltransferase</fullName>
    </submittedName>
</protein>
<dbReference type="InterPro" id="IPR001537">
    <property type="entry name" value="SpoU_MeTrfase"/>
</dbReference>
<dbReference type="InterPro" id="IPR029064">
    <property type="entry name" value="Ribosomal_eL30-like_sf"/>
</dbReference>
<dbReference type="EMBL" id="JAKNHQ010000005">
    <property type="protein sequence ID" value="MCG4610349.1"/>
    <property type="molecule type" value="Genomic_DNA"/>
</dbReference>
<evidence type="ECO:0000256" key="2">
    <source>
        <dbReference type="ARBA" id="ARBA00022603"/>
    </source>
</evidence>
<dbReference type="SMART" id="SM00967">
    <property type="entry name" value="SpoU_sub_bind"/>
    <property type="match status" value="1"/>
</dbReference>
<evidence type="ECO:0000313" key="5">
    <source>
        <dbReference type="EMBL" id="MCG4610349.1"/>
    </source>
</evidence>
<keyword evidence="3" id="KW-0808">Transferase</keyword>
<evidence type="ECO:0000256" key="1">
    <source>
        <dbReference type="ARBA" id="ARBA00007228"/>
    </source>
</evidence>
<evidence type="ECO:0000256" key="3">
    <source>
        <dbReference type="ARBA" id="ARBA00022679"/>
    </source>
</evidence>
<dbReference type="CDD" id="cd18095">
    <property type="entry name" value="SpoU-like_rRNA-MTase"/>
    <property type="match status" value="1"/>
</dbReference>
<dbReference type="GO" id="GO:0008168">
    <property type="term" value="F:methyltransferase activity"/>
    <property type="evidence" value="ECO:0007669"/>
    <property type="project" value="UniProtKB-KW"/>
</dbReference>
<dbReference type="PANTHER" id="PTHR43191:SF2">
    <property type="entry name" value="RRNA METHYLTRANSFERASE 3, MITOCHONDRIAL"/>
    <property type="match status" value="1"/>
</dbReference>
<keyword evidence="2 5" id="KW-0489">Methyltransferase</keyword>
<reference evidence="5 6" key="1">
    <citation type="submission" date="2022-01" db="EMBL/GenBank/DDBJ databases">
        <title>Collection of gut derived symbiotic bacterial strains cultured from healthy donors.</title>
        <authorList>
            <person name="Lin H."/>
            <person name="Kohout C."/>
            <person name="Waligurski E."/>
            <person name="Pamer E.G."/>
        </authorList>
    </citation>
    <scope>NUCLEOTIDE SEQUENCE [LARGE SCALE GENOMIC DNA]</scope>
    <source>
        <strain evidence="5 6">DFI.7.58</strain>
    </source>
</reference>
<dbReference type="SUPFAM" id="SSF75217">
    <property type="entry name" value="alpha/beta knot"/>
    <property type="match status" value="1"/>
</dbReference>
<dbReference type="PANTHER" id="PTHR43191">
    <property type="entry name" value="RRNA METHYLTRANSFERASE 3"/>
    <property type="match status" value="1"/>
</dbReference>
<dbReference type="Gene3D" id="3.30.1330.30">
    <property type="match status" value="1"/>
</dbReference>
<sequence>MPEVITSRKNEWVRHAAKLASSAEFRRSEGLFIIEGARLCADAADSGIAVRTLFYTEQAAQRYASYLERVVPRAARAYLLAPHVAELLAETKTTQGVFCICEKRPGTVGLEGLSPQGHLLAVENLQDPGNLGAVLRTAEALGLSGVLLAGNCCDVYSPKVLRASMGAVFRLPFRSVERLADAAPTLRQIGFALYAAVPDRTAKRVTELSFEKPSIIAVGNEGNGLEAETVAACGQAVTIPMRGRAESLNAAASAAILMWELMRD</sequence>
<name>A0ABS9MIS9_9FIRM</name>
<dbReference type="InterPro" id="IPR013123">
    <property type="entry name" value="SpoU_subst-bd"/>
</dbReference>